<keyword evidence="8" id="KW-1185">Reference proteome</keyword>
<proteinExistence type="predicted"/>
<feature type="transmembrane region" description="Helical" evidence="6">
    <location>
        <begin position="62"/>
        <end position="84"/>
    </location>
</feature>
<reference evidence="7 8" key="2">
    <citation type="submission" date="2018-04" db="EMBL/GenBank/DDBJ databases">
        <title>Thauera lacus sp. nov., isolated from an saline lake in Inner Mongolia, China.</title>
        <authorList>
            <person name="Liang Q.-Y."/>
        </authorList>
    </citation>
    <scope>NUCLEOTIDE SEQUENCE [LARGE SCALE GENOMIC DNA]</scope>
    <source>
        <strain evidence="7 8">D20</strain>
    </source>
</reference>
<evidence type="ECO:0000313" key="7">
    <source>
        <dbReference type="EMBL" id="PTD95302.1"/>
    </source>
</evidence>
<dbReference type="GO" id="GO:0022857">
    <property type="term" value="F:transmembrane transporter activity"/>
    <property type="evidence" value="ECO:0007669"/>
    <property type="project" value="InterPro"/>
</dbReference>
<keyword evidence="4 6" id="KW-1133">Transmembrane helix</keyword>
<dbReference type="Proteomes" id="UP000241193">
    <property type="component" value="Unassembled WGS sequence"/>
</dbReference>
<dbReference type="RefSeq" id="WP_107494520.1">
    <property type="nucleotide sequence ID" value="NZ_PZKC01000014.1"/>
</dbReference>
<dbReference type="Pfam" id="PF02653">
    <property type="entry name" value="BPD_transp_2"/>
    <property type="match status" value="1"/>
</dbReference>
<protein>
    <submittedName>
        <fullName evidence="7">ABC transporter permease</fullName>
    </submittedName>
</protein>
<dbReference type="InterPro" id="IPR001851">
    <property type="entry name" value="ABC_transp_permease"/>
</dbReference>
<dbReference type="OrthoDB" id="9792579at2"/>
<evidence type="ECO:0000256" key="5">
    <source>
        <dbReference type="ARBA" id="ARBA00023136"/>
    </source>
</evidence>
<feature type="transmembrane region" description="Helical" evidence="6">
    <location>
        <begin position="267"/>
        <end position="287"/>
    </location>
</feature>
<sequence>MDAALFSSILFATVVAGTPLIIVALGLLVSERAGVLNLGAEGMMAMGAVAAFAVTHSTGNPWLGVLAGLTAGMGTALIHGVLCLSLQANQVAAGLAVAIFGVGLSAFVGKPFESVALPAVPPIRIPFIADIPLIGEALYNQQALVYFSWALFWAVLWFLARSRAGLVLRAVGEAPASAHAIGYPVILIRYLAVLFGGAMAGIGGAFLSVFYTPMWMEGMVAGRGWIALALVVFATWRPLRVMVGAYLFGGVMITQLFIQGSGLQIDFPAQFLSSLPYWATIVVLVLISRNPNAIRLNSPASLGKPFRPEQ</sequence>
<evidence type="ECO:0000256" key="4">
    <source>
        <dbReference type="ARBA" id="ARBA00022989"/>
    </source>
</evidence>
<feature type="transmembrane region" description="Helical" evidence="6">
    <location>
        <begin position="91"/>
        <end position="108"/>
    </location>
</feature>
<name>A0A2T4IC01_9RHOO</name>
<comment type="subcellular location">
    <subcellularLocation>
        <location evidence="1">Cell membrane</location>
        <topology evidence="1">Multi-pass membrane protein</topology>
    </subcellularLocation>
</comment>
<feature type="transmembrane region" description="Helical" evidence="6">
    <location>
        <begin position="35"/>
        <end position="56"/>
    </location>
</feature>
<evidence type="ECO:0000256" key="6">
    <source>
        <dbReference type="SAM" id="Phobius"/>
    </source>
</evidence>
<feature type="transmembrane region" description="Helical" evidence="6">
    <location>
        <begin position="6"/>
        <end position="28"/>
    </location>
</feature>
<accession>A0A2T4IC01</accession>
<dbReference type="PANTHER" id="PTHR43370:SF2">
    <property type="entry name" value="ABC TRANSPORTER PERMEASE PROTEIN"/>
    <property type="match status" value="1"/>
</dbReference>
<keyword evidence="3 6" id="KW-0812">Transmembrane</keyword>
<keyword evidence="5 6" id="KW-0472">Membrane</keyword>
<dbReference type="CDD" id="cd06580">
    <property type="entry name" value="TM_PBP1_transp_TpRbsC_like"/>
    <property type="match status" value="1"/>
</dbReference>
<organism evidence="7 8">
    <name type="scientific">Pseudothauera lacus</name>
    <dbReference type="NCBI Taxonomy" id="2136175"/>
    <lineage>
        <taxon>Bacteria</taxon>
        <taxon>Pseudomonadati</taxon>
        <taxon>Pseudomonadota</taxon>
        <taxon>Betaproteobacteria</taxon>
        <taxon>Rhodocyclales</taxon>
        <taxon>Zoogloeaceae</taxon>
        <taxon>Pseudothauera</taxon>
    </lineage>
</organism>
<reference evidence="7 8" key="1">
    <citation type="submission" date="2018-03" db="EMBL/GenBank/DDBJ databases">
        <authorList>
            <person name="Keele B.F."/>
        </authorList>
    </citation>
    <scope>NUCLEOTIDE SEQUENCE [LARGE SCALE GENOMIC DNA]</scope>
    <source>
        <strain evidence="7 8">D20</strain>
    </source>
</reference>
<evidence type="ECO:0000256" key="2">
    <source>
        <dbReference type="ARBA" id="ARBA00022475"/>
    </source>
</evidence>
<feature type="transmembrane region" description="Helical" evidence="6">
    <location>
        <begin position="143"/>
        <end position="160"/>
    </location>
</feature>
<comment type="caution">
    <text evidence="7">The sequence shown here is derived from an EMBL/GenBank/DDBJ whole genome shotgun (WGS) entry which is preliminary data.</text>
</comment>
<dbReference type="PANTHER" id="PTHR43370">
    <property type="entry name" value="SUGAR ABC TRANSPORTER INTEGRAL MEMBRANE PROTEIN-RELATED"/>
    <property type="match status" value="1"/>
</dbReference>
<evidence type="ECO:0000256" key="3">
    <source>
        <dbReference type="ARBA" id="ARBA00022692"/>
    </source>
</evidence>
<gene>
    <name evidence="7" type="ORF">C8261_14885</name>
</gene>
<evidence type="ECO:0000313" key="8">
    <source>
        <dbReference type="Proteomes" id="UP000241193"/>
    </source>
</evidence>
<dbReference type="AlphaFoldDB" id="A0A2T4IC01"/>
<dbReference type="GO" id="GO:0005886">
    <property type="term" value="C:plasma membrane"/>
    <property type="evidence" value="ECO:0007669"/>
    <property type="project" value="UniProtKB-SubCell"/>
</dbReference>
<feature type="transmembrane region" description="Helical" evidence="6">
    <location>
        <begin position="190"/>
        <end position="212"/>
    </location>
</feature>
<feature type="transmembrane region" description="Helical" evidence="6">
    <location>
        <begin position="243"/>
        <end position="261"/>
    </location>
</feature>
<keyword evidence="2" id="KW-1003">Cell membrane</keyword>
<feature type="transmembrane region" description="Helical" evidence="6">
    <location>
        <begin position="218"/>
        <end position="236"/>
    </location>
</feature>
<dbReference type="EMBL" id="PZKC01000014">
    <property type="protein sequence ID" value="PTD95302.1"/>
    <property type="molecule type" value="Genomic_DNA"/>
</dbReference>
<evidence type="ECO:0000256" key="1">
    <source>
        <dbReference type="ARBA" id="ARBA00004651"/>
    </source>
</evidence>